<reference evidence="1 2" key="1">
    <citation type="journal article" date="2014" name="Genome Announc.">
        <title>Draft genome sequences of eight enterohepatic helicobacter species isolated from both laboratory and wild rodents.</title>
        <authorList>
            <person name="Sheh A."/>
            <person name="Shen Z."/>
            <person name="Fox J.G."/>
        </authorList>
    </citation>
    <scope>NUCLEOTIDE SEQUENCE [LARGE SCALE GENOMIC DNA]</scope>
    <source>
        <strain evidence="1 2">MIT 01-6451</strain>
    </source>
</reference>
<name>A0A4U8TLC4_9HELI</name>
<dbReference type="Gene3D" id="3.40.50.12580">
    <property type="match status" value="1"/>
</dbReference>
<dbReference type="Proteomes" id="UP000029707">
    <property type="component" value="Unassembled WGS sequence"/>
</dbReference>
<dbReference type="EMBL" id="JRMQ02000008">
    <property type="protein sequence ID" value="TLE01272.1"/>
    <property type="molecule type" value="Genomic_DNA"/>
</dbReference>
<organism evidence="1 2">
    <name type="scientific">Helicobacter japonicus</name>
    <dbReference type="NCBI Taxonomy" id="425400"/>
    <lineage>
        <taxon>Bacteria</taxon>
        <taxon>Pseudomonadati</taxon>
        <taxon>Campylobacterota</taxon>
        <taxon>Epsilonproteobacteria</taxon>
        <taxon>Campylobacterales</taxon>
        <taxon>Helicobacteraceae</taxon>
        <taxon>Helicobacter</taxon>
    </lineage>
</organism>
<dbReference type="RefSeq" id="WP_052061117.1">
    <property type="nucleotide sequence ID" value="NZ_CANAXW010000007.1"/>
</dbReference>
<protein>
    <recommendedName>
        <fullName evidence="3">CDP-glycerol--glycerophosphate glycerophosphotransferase</fullName>
    </recommendedName>
</protein>
<keyword evidence="2" id="KW-1185">Reference proteome</keyword>
<dbReference type="InterPro" id="IPR043148">
    <property type="entry name" value="TagF_C"/>
</dbReference>
<dbReference type="OrthoDB" id="2334812at2"/>
<comment type="caution">
    <text evidence="1">The sequence shown here is derived from an EMBL/GenBank/DDBJ whole genome shotgun (WGS) entry which is preliminary data.</text>
</comment>
<proteinExistence type="predicted"/>
<evidence type="ECO:0000313" key="2">
    <source>
        <dbReference type="Proteomes" id="UP000029707"/>
    </source>
</evidence>
<dbReference type="AlphaFoldDB" id="A0A4U8TLC4"/>
<evidence type="ECO:0008006" key="3">
    <source>
        <dbReference type="Google" id="ProtNLM"/>
    </source>
</evidence>
<sequence length="378" mass="44236">MFSFRPVFEAMLKDSTFAPLVIVIPDTLRGEKRCFDELLSNHQRLLEAYPAHKDKILCSYDWQSKKFIDFAPMLDVAYFNNPYDLMTHRLYSIGYLSQFTLTLHISYGYMGLLNYGLQVFASLEYSLLWNIYVENQNVYDLIKSSQVAEIQNLKVIGYLKMDKIQPVIESAKEIQNKRKKIIIAPHHTLTLENFPLYLSNFLRLSDFYLNLPSLYPQIDFIFRPHPLLFTQIIIHKAYGEDSQSFVENYLKQIEQIPNMIYQEGGDYFESFATSSALIHDCGSFISEYLYTDKPEAFIIESNETIKREFTPFGEEVLTHLYLLSTKKDIIDFIDSVVLQEQDFMKQERITFAKEHIRVNYPNATRIALNDLKQSLGIN</sequence>
<gene>
    <name evidence="1" type="ORF">LS65_006575</name>
</gene>
<accession>A0A4U8TLC4</accession>
<evidence type="ECO:0000313" key="1">
    <source>
        <dbReference type="EMBL" id="TLE01272.1"/>
    </source>
</evidence>